<feature type="compositionally biased region" description="Acidic residues" evidence="6">
    <location>
        <begin position="70"/>
        <end position="80"/>
    </location>
</feature>
<evidence type="ECO:0000256" key="3">
    <source>
        <dbReference type="ARBA" id="ARBA00022771"/>
    </source>
</evidence>
<dbReference type="EMBL" id="SFCI01001321">
    <property type="protein sequence ID" value="TFY76102.1"/>
    <property type="molecule type" value="Genomic_DNA"/>
</dbReference>
<dbReference type="PANTHER" id="PTHR46481">
    <property type="entry name" value="ZINC FINGER BED DOMAIN-CONTAINING PROTEIN 4"/>
    <property type="match status" value="1"/>
</dbReference>
<gene>
    <name evidence="8" type="ORF">EWM64_g7912</name>
</gene>
<keyword evidence="9" id="KW-1185">Reference proteome</keyword>
<sequence length="746" mass="82630">MADNASSTMPGGTTKDADIIQSGKRVIVTSAKMAHNIEVGAKNRGADGIFASRSFATEAPPKKRKPTVEDVPEGDLEYEDGAGSGQEDKSSSDDGSDASVTAPKLNRAQMRQIQRDLKKAAKGKAASGRGHRQKGATGAAKAAKRAAIADPDVLDANGLLEDLSHIDVDLTVLSDSEKVTKLLASADVKHFFSNTHERKDENGKTRKVHDCTICRDNKKAKFEYVVDLSTSRRHLQSEHKVGYRAWAKAKKFTSMLPEDTEKRRQTAKATNEQTLLDEHVKPVPKTAPYSNNQFKRVTIEWLISSDQSEAVRGKVSLTCDGWQASNVDTYFAVTAHWIEEGVNGVWELRSGLIGFLHLNSAHSGLRLGQALFKIALRVNLIHKVGHVSCDNASNNGTMMAEFARLIEKETGKLYDAKEHRIRCLAHVINLATQALLKTQSSAKHYDPHNPDDHVPPEGGKTDKIRLVRAICVKSVDEFVQQLIWAESKNNAACMKLDWLWLSPEDWSCVKLFINLLELADSAQQEFSSDQYPMLALAIPALQGLHREWSTCMDDEVYAPFCPALAAALDTLKRYYDLTADSNAYLVSMALDPCKKMEYFTTNWTEDLQESVLDTLKDIQKSGSRRSRKICCLLNASDDGVPPALTSASTMPNLSSSTSPTWMREFDKYLNSEDDMPIDMSLVTWWAINLHHYPVWASLARDYLAIMASSVSSEWAFSSAGITITKHRNRLKADVVEALQGLKCALK</sequence>
<keyword evidence="5" id="KW-0539">Nucleus</keyword>
<accession>A0A4Y9ZMT3</accession>
<reference evidence="8 9" key="1">
    <citation type="submission" date="2019-02" db="EMBL/GenBank/DDBJ databases">
        <title>Genome sequencing of the rare red list fungi Hericium alpestre (H. flagellum).</title>
        <authorList>
            <person name="Buettner E."/>
            <person name="Kellner H."/>
        </authorList>
    </citation>
    <scope>NUCLEOTIDE SEQUENCE [LARGE SCALE GENOMIC DNA]</scope>
    <source>
        <strain evidence="8 9">DSM 108284</strain>
    </source>
</reference>
<dbReference type="InterPro" id="IPR052035">
    <property type="entry name" value="ZnF_BED_domain_contain"/>
</dbReference>
<keyword evidence="4" id="KW-0862">Zinc</keyword>
<evidence type="ECO:0000256" key="2">
    <source>
        <dbReference type="ARBA" id="ARBA00022723"/>
    </source>
</evidence>
<evidence type="ECO:0000256" key="6">
    <source>
        <dbReference type="SAM" id="MobiDB-lite"/>
    </source>
</evidence>
<feature type="region of interest" description="Disordered" evidence="6">
    <location>
        <begin position="52"/>
        <end position="139"/>
    </location>
</feature>
<feature type="compositionally biased region" description="Polar residues" evidence="6">
    <location>
        <begin position="1"/>
        <end position="11"/>
    </location>
</feature>
<dbReference type="SUPFAM" id="SSF53098">
    <property type="entry name" value="Ribonuclease H-like"/>
    <property type="match status" value="1"/>
</dbReference>
<evidence type="ECO:0000256" key="4">
    <source>
        <dbReference type="ARBA" id="ARBA00022833"/>
    </source>
</evidence>
<dbReference type="Proteomes" id="UP000298061">
    <property type="component" value="Unassembled WGS sequence"/>
</dbReference>
<comment type="subcellular location">
    <subcellularLocation>
        <location evidence="1">Nucleus</location>
    </subcellularLocation>
</comment>
<dbReference type="GO" id="GO:0008270">
    <property type="term" value="F:zinc ion binding"/>
    <property type="evidence" value="ECO:0007669"/>
    <property type="project" value="UniProtKB-KW"/>
</dbReference>
<dbReference type="OrthoDB" id="2802474at2759"/>
<dbReference type="InterPro" id="IPR012337">
    <property type="entry name" value="RNaseH-like_sf"/>
</dbReference>
<evidence type="ECO:0000313" key="9">
    <source>
        <dbReference type="Proteomes" id="UP000298061"/>
    </source>
</evidence>
<evidence type="ECO:0000313" key="8">
    <source>
        <dbReference type="EMBL" id="TFY76102.1"/>
    </source>
</evidence>
<evidence type="ECO:0000256" key="5">
    <source>
        <dbReference type="ARBA" id="ARBA00023242"/>
    </source>
</evidence>
<dbReference type="Pfam" id="PF05699">
    <property type="entry name" value="Dimer_Tnp_hAT"/>
    <property type="match status" value="1"/>
</dbReference>
<dbReference type="PANTHER" id="PTHR46481:SF10">
    <property type="entry name" value="ZINC FINGER BED DOMAIN-CONTAINING PROTEIN 39"/>
    <property type="match status" value="1"/>
</dbReference>
<evidence type="ECO:0000259" key="7">
    <source>
        <dbReference type="Pfam" id="PF05699"/>
    </source>
</evidence>
<dbReference type="AlphaFoldDB" id="A0A4Y9ZMT3"/>
<protein>
    <recommendedName>
        <fullName evidence="7">HAT C-terminal dimerisation domain-containing protein</fullName>
    </recommendedName>
</protein>
<comment type="caution">
    <text evidence="8">The sequence shown here is derived from an EMBL/GenBank/DDBJ whole genome shotgun (WGS) entry which is preliminary data.</text>
</comment>
<dbReference type="InterPro" id="IPR008906">
    <property type="entry name" value="HATC_C_dom"/>
</dbReference>
<keyword evidence="3" id="KW-0863">Zinc-finger</keyword>
<dbReference type="GO" id="GO:0005634">
    <property type="term" value="C:nucleus"/>
    <property type="evidence" value="ECO:0007669"/>
    <property type="project" value="UniProtKB-SubCell"/>
</dbReference>
<proteinExistence type="predicted"/>
<organism evidence="8 9">
    <name type="scientific">Hericium alpestre</name>
    <dbReference type="NCBI Taxonomy" id="135208"/>
    <lineage>
        <taxon>Eukaryota</taxon>
        <taxon>Fungi</taxon>
        <taxon>Dikarya</taxon>
        <taxon>Basidiomycota</taxon>
        <taxon>Agaricomycotina</taxon>
        <taxon>Agaricomycetes</taxon>
        <taxon>Russulales</taxon>
        <taxon>Hericiaceae</taxon>
        <taxon>Hericium</taxon>
    </lineage>
</organism>
<dbReference type="GO" id="GO:0046983">
    <property type="term" value="F:protein dimerization activity"/>
    <property type="evidence" value="ECO:0007669"/>
    <property type="project" value="InterPro"/>
</dbReference>
<feature type="region of interest" description="Disordered" evidence="6">
    <location>
        <begin position="1"/>
        <end position="21"/>
    </location>
</feature>
<feature type="domain" description="HAT C-terminal dimerisation" evidence="7">
    <location>
        <begin position="664"/>
        <end position="741"/>
    </location>
</feature>
<name>A0A4Y9ZMT3_9AGAM</name>
<evidence type="ECO:0000256" key="1">
    <source>
        <dbReference type="ARBA" id="ARBA00004123"/>
    </source>
</evidence>
<keyword evidence="2" id="KW-0479">Metal-binding</keyword>